<gene>
    <name evidence="5" type="ORF">FPE01S_03_07490</name>
</gene>
<protein>
    <submittedName>
        <fullName evidence="5">Putative blue copper protein</fullName>
    </submittedName>
</protein>
<feature type="compositionally biased region" description="Low complexity" evidence="3">
    <location>
        <begin position="16"/>
        <end position="28"/>
    </location>
</feature>
<dbReference type="AlphaFoldDB" id="A0A0E9N5T8"/>
<evidence type="ECO:0000313" key="6">
    <source>
        <dbReference type="Proteomes" id="UP000033121"/>
    </source>
</evidence>
<dbReference type="STRING" id="1220578.FPE01S_03_07490"/>
<dbReference type="SUPFAM" id="SSF49503">
    <property type="entry name" value="Cupredoxins"/>
    <property type="match status" value="1"/>
</dbReference>
<dbReference type="InterPro" id="IPR000923">
    <property type="entry name" value="BlueCu_1"/>
</dbReference>
<dbReference type="InterPro" id="IPR052721">
    <property type="entry name" value="ET_Amicyanin"/>
</dbReference>
<evidence type="ECO:0000259" key="4">
    <source>
        <dbReference type="Pfam" id="PF00127"/>
    </source>
</evidence>
<dbReference type="PANTHER" id="PTHR36507">
    <property type="entry name" value="BLL1555 PROTEIN"/>
    <property type="match status" value="1"/>
</dbReference>
<dbReference type="Proteomes" id="UP000033121">
    <property type="component" value="Unassembled WGS sequence"/>
</dbReference>
<accession>A0A0E9N5T8</accession>
<evidence type="ECO:0000256" key="1">
    <source>
        <dbReference type="ARBA" id="ARBA00022723"/>
    </source>
</evidence>
<keyword evidence="2" id="KW-0186">Copper</keyword>
<reference evidence="5 6" key="1">
    <citation type="submission" date="2015-04" db="EMBL/GenBank/DDBJ databases">
        <title>Whole genome shotgun sequence of Flavihumibacter petaseus NBRC 106054.</title>
        <authorList>
            <person name="Miyazawa S."/>
            <person name="Hosoyama A."/>
            <person name="Hashimoto M."/>
            <person name="Noguchi M."/>
            <person name="Tsuchikane K."/>
            <person name="Ohji S."/>
            <person name="Yamazoe A."/>
            <person name="Ichikawa N."/>
            <person name="Kimura A."/>
            <person name="Fujita N."/>
        </authorList>
    </citation>
    <scope>NUCLEOTIDE SEQUENCE [LARGE SCALE GENOMIC DNA]</scope>
    <source>
        <strain evidence="5 6">NBRC 106054</strain>
    </source>
</reference>
<dbReference type="EMBL" id="BBWV01000003">
    <property type="protein sequence ID" value="GAO44710.1"/>
    <property type="molecule type" value="Genomic_DNA"/>
</dbReference>
<dbReference type="GO" id="GO:0009055">
    <property type="term" value="F:electron transfer activity"/>
    <property type="evidence" value="ECO:0007669"/>
    <property type="project" value="InterPro"/>
</dbReference>
<evidence type="ECO:0000256" key="2">
    <source>
        <dbReference type="ARBA" id="ARBA00023008"/>
    </source>
</evidence>
<sequence>MVFVSLAGCSKGDSYGSSGSNNNNGNNNTSTVLMENNNYSKASLTIKKGSTVTWKNNDYTTHNVTADDNSFNSGDIIAGYSYSRKFDASGTFPYHCTHHATMKATVVVN</sequence>
<feature type="region of interest" description="Disordered" evidence="3">
    <location>
        <begin position="13"/>
        <end position="32"/>
    </location>
</feature>
<evidence type="ECO:0000313" key="5">
    <source>
        <dbReference type="EMBL" id="GAO44710.1"/>
    </source>
</evidence>
<dbReference type="Gene3D" id="2.60.40.420">
    <property type="entry name" value="Cupredoxins - blue copper proteins"/>
    <property type="match status" value="1"/>
</dbReference>
<dbReference type="Pfam" id="PF00127">
    <property type="entry name" value="Copper-bind"/>
    <property type="match status" value="1"/>
</dbReference>
<organism evidence="5 6">
    <name type="scientific">Flavihumibacter petaseus NBRC 106054</name>
    <dbReference type="NCBI Taxonomy" id="1220578"/>
    <lineage>
        <taxon>Bacteria</taxon>
        <taxon>Pseudomonadati</taxon>
        <taxon>Bacteroidota</taxon>
        <taxon>Chitinophagia</taxon>
        <taxon>Chitinophagales</taxon>
        <taxon>Chitinophagaceae</taxon>
        <taxon>Flavihumibacter</taxon>
    </lineage>
</organism>
<evidence type="ECO:0000256" key="3">
    <source>
        <dbReference type="SAM" id="MobiDB-lite"/>
    </source>
</evidence>
<comment type="caution">
    <text evidence="5">The sequence shown here is derived from an EMBL/GenBank/DDBJ whole genome shotgun (WGS) entry which is preliminary data.</text>
</comment>
<keyword evidence="6" id="KW-1185">Reference proteome</keyword>
<name>A0A0E9N5T8_9BACT</name>
<keyword evidence="1" id="KW-0479">Metal-binding</keyword>
<dbReference type="GO" id="GO:0005507">
    <property type="term" value="F:copper ion binding"/>
    <property type="evidence" value="ECO:0007669"/>
    <property type="project" value="InterPro"/>
</dbReference>
<feature type="domain" description="Blue (type 1) copper" evidence="4">
    <location>
        <begin position="38"/>
        <end position="109"/>
    </location>
</feature>
<dbReference type="InterPro" id="IPR008972">
    <property type="entry name" value="Cupredoxin"/>
</dbReference>
<dbReference type="PANTHER" id="PTHR36507:SF1">
    <property type="entry name" value="BLL1555 PROTEIN"/>
    <property type="match status" value="1"/>
</dbReference>
<proteinExistence type="predicted"/>